<dbReference type="PROSITE" id="PS50850">
    <property type="entry name" value="MFS"/>
    <property type="match status" value="1"/>
</dbReference>
<name>A0A514CCM9_9BACT</name>
<reference evidence="8 9" key="1">
    <citation type="submission" date="2019-06" db="EMBL/GenBank/DDBJ databases">
        <title>Echinicola alkalisoli sp. nov. isolated from saline soil.</title>
        <authorList>
            <person name="Sun J.-Q."/>
            <person name="Xu L."/>
        </authorList>
    </citation>
    <scope>NUCLEOTIDE SEQUENCE [LARGE SCALE GENOMIC DNA]</scope>
    <source>
        <strain evidence="8 9">LN3S3</strain>
    </source>
</reference>
<feature type="transmembrane region" description="Helical" evidence="6">
    <location>
        <begin position="284"/>
        <end position="306"/>
    </location>
</feature>
<evidence type="ECO:0000256" key="6">
    <source>
        <dbReference type="SAM" id="Phobius"/>
    </source>
</evidence>
<evidence type="ECO:0000256" key="5">
    <source>
        <dbReference type="ARBA" id="ARBA00023136"/>
    </source>
</evidence>
<evidence type="ECO:0000313" key="9">
    <source>
        <dbReference type="Proteomes" id="UP000316614"/>
    </source>
</evidence>
<keyword evidence="5 6" id="KW-0472">Membrane</keyword>
<dbReference type="InterPro" id="IPR020846">
    <property type="entry name" value="MFS_dom"/>
</dbReference>
<dbReference type="OrthoDB" id="9768783at2"/>
<feature type="transmembrane region" description="Helical" evidence="6">
    <location>
        <begin position="91"/>
        <end position="111"/>
    </location>
</feature>
<dbReference type="AlphaFoldDB" id="A0A514CCM9"/>
<dbReference type="EMBL" id="CP041253">
    <property type="protein sequence ID" value="QDH77572.1"/>
    <property type="molecule type" value="Genomic_DNA"/>
</dbReference>
<comment type="subcellular location">
    <subcellularLocation>
        <location evidence="1">Endomembrane system</location>
        <topology evidence="1">Multi-pass membrane protein</topology>
    </subcellularLocation>
</comment>
<feature type="transmembrane region" description="Helical" evidence="6">
    <location>
        <begin position="313"/>
        <end position="332"/>
    </location>
</feature>
<dbReference type="RefSeq" id="WP_141612854.1">
    <property type="nucleotide sequence ID" value="NZ_CP041253.1"/>
</dbReference>
<protein>
    <submittedName>
        <fullName evidence="8">MFS transporter</fullName>
    </submittedName>
</protein>
<dbReference type="Pfam" id="PF11700">
    <property type="entry name" value="ATG22"/>
    <property type="match status" value="1"/>
</dbReference>
<organism evidence="8 9">
    <name type="scientific">Echinicola soli</name>
    <dbReference type="NCBI Taxonomy" id="2591634"/>
    <lineage>
        <taxon>Bacteria</taxon>
        <taxon>Pseudomonadati</taxon>
        <taxon>Bacteroidota</taxon>
        <taxon>Cytophagia</taxon>
        <taxon>Cytophagales</taxon>
        <taxon>Cyclobacteriaceae</taxon>
        <taxon>Echinicola</taxon>
    </lineage>
</organism>
<feature type="transmembrane region" description="Helical" evidence="6">
    <location>
        <begin position="152"/>
        <end position="172"/>
    </location>
</feature>
<keyword evidence="3 6" id="KW-0812">Transmembrane</keyword>
<feature type="transmembrane region" description="Helical" evidence="6">
    <location>
        <begin position="55"/>
        <end position="79"/>
    </location>
</feature>
<feature type="transmembrane region" description="Helical" evidence="6">
    <location>
        <begin position="338"/>
        <end position="355"/>
    </location>
</feature>
<feature type="transmembrane region" description="Helical" evidence="6">
    <location>
        <begin position="117"/>
        <end position="140"/>
    </location>
</feature>
<keyword evidence="2" id="KW-0813">Transport</keyword>
<dbReference type="InterPro" id="IPR050495">
    <property type="entry name" value="ATG22/LtaA_families"/>
</dbReference>
<feature type="transmembrane region" description="Helical" evidence="6">
    <location>
        <begin position="251"/>
        <end position="272"/>
    </location>
</feature>
<dbReference type="GO" id="GO:0022857">
    <property type="term" value="F:transmembrane transporter activity"/>
    <property type="evidence" value="ECO:0007669"/>
    <property type="project" value="InterPro"/>
</dbReference>
<evidence type="ECO:0000256" key="1">
    <source>
        <dbReference type="ARBA" id="ARBA00004127"/>
    </source>
</evidence>
<dbReference type="InterPro" id="IPR024671">
    <property type="entry name" value="Atg22-like"/>
</dbReference>
<dbReference type="PANTHER" id="PTHR23519">
    <property type="entry name" value="AUTOPHAGY-RELATED PROTEIN 22"/>
    <property type="match status" value="1"/>
</dbReference>
<gene>
    <name evidence="8" type="ORF">FKX85_00355</name>
</gene>
<dbReference type="Gene3D" id="1.20.1250.20">
    <property type="entry name" value="MFS general substrate transporter like domains"/>
    <property type="match status" value="1"/>
</dbReference>
<feature type="domain" description="Major facilitator superfamily (MFS) profile" evidence="7">
    <location>
        <begin position="247"/>
        <end position="434"/>
    </location>
</feature>
<dbReference type="GO" id="GO:0012505">
    <property type="term" value="C:endomembrane system"/>
    <property type="evidence" value="ECO:0007669"/>
    <property type="project" value="UniProtKB-SubCell"/>
</dbReference>
<dbReference type="InterPro" id="IPR036259">
    <property type="entry name" value="MFS_trans_sf"/>
</dbReference>
<dbReference type="SUPFAM" id="SSF103473">
    <property type="entry name" value="MFS general substrate transporter"/>
    <property type="match status" value="1"/>
</dbReference>
<feature type="transmembrane region" description="Helical" evidence="6">
    <location>
        <begin position="408"/>
        <end position="426"/>
    </location>
</feature>
<dbReference type="Proteomes" id="UP000316614">
    <property type="component" value="Chromosome"/>
</dbReference>
<sequence length="434" mass="48313">MGAQKKKVQFAWAMYDWANSVYSLVITSTIFPVYFNNVTASHGKGDVVTFFGFHVVNTVLYSWSISFSFLVIASLSPLLSGMADYGGKKLLFMKIFATIGSLSCMGLFFFDGSNLELGIIFSVLASIGYAGSIVFYNAFLPEISDFEEYDILSARGFALGYIGSVILLIINLVMIQKPEWFLLSDGGSAARWSFLITGVWWLGFAGIPFRYLPKSTERTNRITNQSLFWSGYSEIKKVYGELTDRGDLKQFLLAFLFYSMGVQTVMYMAASFGDKELGLEGDKLILTILIIQVVAILGSFLFGWIAKNRGNKISLMSMVLIWIGICMSAYFVTSEYEFYGLAFVVGLVMGGIQAISRSSYSKLIPENTGDNASYFSFYDVTEKMAIVFGTFSYGIIEKFTGSMRDSSLVLGVFFIIGMLFLLRVTFPGYKLVKA</sequence>
<evidence type="ECO:0000259" key="7">
    <source>
        <dbReference type="PROSITE" id="PS50850"/>
    </source>
</evidence>
<proteinExistence type="predicted"/>
<evidence type="ECO:0000256" key="4">
    <source>
        <dbReference type="ARBA" id="ARBA00022989"/>
    </source>
</evidence>
<keyword evidence="9" id="KW-1185">Reference proteome</keyword>
<keyword evidence="4 6" id="KW-1133">Transmembrane helix</keyword>
<evidence type="ECO:0000256" key="2">
    <source>
        <dbReference type="ARBA" id="ARBA00022448"/>
    </source>
</evidence>
<evidence type="ECO:0000256" key="3">
    <source>
        <dbReference type="ARBA" id="ARBA00022692"/>
    </source>
</evidence>
<dbReference type="KEGG" id="echi:FKX85_00355"/>
<dbReference type="PANTHER" id="PTHR23519:SF1">
    <property type="entry name" value="AUTOPHAGY-RELATED PROTEIN 22"/>
    <property type="match status" value="1"/>
</dbReference>
<feature type="transmembrane region" description="Helical" evidence="6">
    <location>
        <begin position="12"/>
        <end position="35"/>
    </location>
</feature>
<feature type="transmembrane region" description="Helical" evidence="6">
    <location>
        <begin position="192"/>
        <end position="212"/>
    </location>
</feature>
<accession>A0A514CCM9</accession>
<evidence type="ECO:0000313" key="8">
    <source>
        <dbReference type="EMBL" id="QDH77572.1"/>
    </source>
</evidence>